<name>A0A643FTI0_9BURK</name>
<evidence type="ECO:0000313" key="3">
    <source>
        <dbReference type="Proteomes" id="UP000397656"/>
    </source>
</evidence>
<dbReference type="AlphaFoldDB" id="A0A643FTI0"/>
<evidence type="ECO:0000256" key="1">
    <source>
        <dbReference type="ARBA" id="ARBA00006987"/>
    </source>
</evidence>
<dbReference type="CDD" id="cd13578">
    <property type="entry name" value="PBP2_Bug27"/>
    <property type="match status" value="1"/>
</dbReference>
<dbReference type="RefSeq" id="WP_150988243.1">
    <property type="nucleotide sequence ID" value="NZ_CP062804.1"/>
</dbReference>
<gene>
    <name evidence="2" type="ORF">F7R26_030470</name>
</gene>
<dbReference type="GeneID" id="98405287"/>
<dbReference type="Proteomes" id="UP000397656">
    <property type="component" value="Chromosome 2"/>
</dbReference>
<dbReference type="InterPro" id="IPR005064">
    <property type="entry name" value="BUG"/>
</dbReference>
<accession>A0A643FTI0</accession>
<proteinExistence type="inferred from homology"/>
<dbReference type="EMBL" id="CP062804">
    <property type="protein sequence ID" value="QOT79096.1"/>
    <property type="molecule type" value="Genomic_DNA"/>
</dbReference>
<dbReference type="PANTHER" id="PTHR42928:SF5">
    <property type="entry name" value="BLR1237 PROTEIN"/>
    <property type="match status" value="1"/>
</dbReference>
<dbReference type="SUPFAM" id="SSF53850">
    <property type="entry name" value="Periplasmic binding protein-like II"/>
    <property type="match status" value="1"/>
</dbReference>
<protein>
    <submittedName>
        <fullName evidence="2">Tripartite tricarboxylate transporter substrate binding protein</fullName>
    </submittedName>
</protein>
<dbReference type="InterPro" id="IPR042100">
    <property type="entry name" value="Bug_dom1"/>
</dbReference>
<dbReference type="Gene3D" id="3.40.190.150">
    <property type="entry name" value="Bordetella uptake gene, domain 1"/>
    <property type="match status" value="1"/>
</dbReference>
<organism evidence="2 3">
    <name type="scientific">Cupriavidus basilensis</name>
    <dbReference type="NCBI Taxonomy" id="68895"/>
    <lineage>
        <taxon>Bacteria</taxon>
        <taxon>Pseudomonadati</taxon>
        <taxon>Pseudomonadota</taxon>
        <taxon>Betaproteobacteria</taxon>
        <taxon>Burkholderiales</taxon>
        <taxon>Burkholderiaceae</taxon>
        <taxon>Cupriavidus</taxon>
    </lineage>
</organism>
<dbReference type="PANTHER" id="PTHR42928">
    <property type="entry name" value="TRICARBOXYLATE-BINDING PROTEIN"/>
    <property type="match status" value="1"/>
</dbReference>
<dbReference type="Pfam" id="PF03401">
    <property type="entry name" value="TctC"/>
    <property type="match status" value="1"/>
</dbReference>
<dbReference type="PIRSF" id="PIRSF017082">
    <property type="entry name" value="YflP"/>
    <property type="match status" value="1"/>
</dbReference>
<sequence length="323" mass="33312">MLRRPYLAGFLAAALSLAASAASAQAYPAKPIRLVVPYAAGGAVDIVARSVGQKMSVLLKQPIIVDNRPGASTNIGMEAVAKAAPDGYTIMMASNSLATNAALFAKLPFDPARDFTPVARVGQASLVLVVPAKSSVASLKGLVSQAQAQPGKLSYASAGNGSSGHLAGELFKEAAHIDVLHVPYKGGAPAITDLLGERISFMPINPLEVITHIRAGTLRAIAVASDQRTPLLPDVPTSREQGLPGFTASVWWGLVAPAKTPPAVVHELNTAANAALADPDVRKQLAQLGVTILPGTPEAFGQFVRGEATAWNGVIRKAGITAD</sequence>
<reference evidence="2 3" key="1">
    <citation type="submission" date="2020-10" db="EMBL/GenBank/DDBJ databases">
        <title>Complete genome sequence of Cupriavidus basilensis CCUG 49340T.</title>
        <authorList>
            <person name="Salva-Serra F."/>
            <person name="Donoso R.A."/>
            <person name="Cho K.H."/>
            <person name="Yoo J.A."/>
            <person name="Lee K."/>
            <person name="Yoon S.-H."/>
            <person name="Perez-Pantoja D."/>
            <person name="Moore E.R.B."/>
        </authorList>
    </citation>
    <scope>NUCLEOTIDE SEQUENCE [LARGE SCALE GENOMIC DNA]</scope>
    <source>
        <strain evidence="3">CCUG 49340</strain>
    </source>
</reference>
<dbReference type="Gene3D" id="3.40.190.10">
    <property type="entry name" value="Periplasmic binding protein-like II"/>
    <property type="match status" value="1"/>
</dbReference>
<comment type="similarity">
    <text evidence="1">Belongs to the UPF0065 (bug) family.</text>
</comment>
<evidence type="ECO:0000313" key="2">
    <source>
        <dbReference type="EMBL" id="QOT79096.1"/>
    </source>
</evidence>